<dbReference type="SUPFAM" id="SSF48008">
    <property type="entry name" value="GntR ligand-binding domain-like"/>
    <property type="match status" value="1"/>
</dbReference>
<dbReference type="PANTHER" id="PTHR43537:SF45">
    <property type="entry name" value="GNTR FAMILY REGULATORY PROTEIN"/>
    <property type="match status" value="1"/>
</dbReference>
<proteinExistence type="predicted"/>
<feature type="domain" description="HTH gntR-type" evidence="4">
    <location>
        <begin position="11"/>
        <end position="78"/>
    </location>
</feature>
<evidence type="ECO:0000256" key="1">
    <source>
        <dbReference type="ARBA" id="ARBA00023015"/>
    </source>
</evidence>
<dbReference type="SMART" id="SM00345">
    <property type="entry name" value="HTH_GNTR"/>
    <property type="match status" value="1"/>
</dbReference>
<dbReference type="EMBL" id="JBHSUB010000006">
    <property type="protein sequence ID" value="MFC6377354.1"/>
    <property type="molecule type" value="Genomic_DNA"/>
</dbReference>
<dbReference type="Pfam" id="PF07729">
    <property type="entry name" value="FCD"/>
    <property type="match status" value="1"/>
</dbReference>
<evidence type="ECO:0000256" key="2">
    <source>
        <dbReference type="ARBA" id="ARBA00023125"/>
    </source>
</evidence>
<dbReference type="Gene3D" id="1.20.120.530">
    <property type="entry name" value="GntR ligand-binding domain-like"/>
    <property type="match status" value="1"/>
</dbReference>
<dbReference type="SUPFAM" id="SSF46785">
    <property type="entry name" value="Winged helix' DNA-binding domain"/>
    <property type="match status" value="1"/>
</dbReference>
<sequence>MKTKDTPVPKETGAVRVYGVLRDEILTMKLAPGSALDEVSLAERFTLSRSPIREALVRLSADGLVTMLPNRSTAVAPMNLSQLPEFLDALDLIQRVVTRLAARHRTTEQMSAIRKAQLAYEKAIKSCVKTGQSQAMIEKNYEYHITIATASHNVYFADLYRRLLEEGRRMLHLHFKFQTLQENLTAEEINDDHTLISDAIEAQDEELAEKYAHMHAAQFRGRFMQFLNRNLTSEVQLSYQTSS</sequence>
<keyword evidence="6" id="KW-1185">Reference proteome</keyword>
<comment type="caution">
    <text evidence="5">The sequence shown here is derived from an EMBL/GenBank/DDBJ whole genome shotgun (WGS) entry which is preliminary data.</text>
</comment>
<dbReference type="InterPro" id="IPR036388">
    <property type="entry name" value="WH-like_DNA-bd_sf"/>
</dbReference>
<dbReference type="SMART" id="SM00895">
    <property type="entry name" value="FCD"/>
    <property type="match status" value="1"/>
</dbReference>
<dbReference type="RefSeq" id="WP_385946786.1">
    <property type="nucleotide sequence ID" value="NZ_JBHSUB010000006.1"/>
</dbReference>
<keyword evidence="2" id="KW-0238">DNA-binding</keyword>
<keyword evidence="3" id="KW-0804">Transcription</keyword>
<dbReference type="CDD" id="cd07377">
    <property type="entry name" value="WHTH_GntR"/>
    <property type="match status" value="1"/>
</dbReference>
<keyword evidence="1" id="KW-0805">Transcription regulation</keyword>
<evidence type="ECO:0000313" key="6">
    <source>
        <dbReference type="Proteomes" id="UP001596230"/>
    </source>
</evidence>
<organism evidence="5 6">
    <name type="scientific">Tatumella terrea</name>
    <dbReference type="NCBI Taxonomy" id="419007"/>
    <lineage>
        <taxon>Bacteria</taxon>
        <taxon>Pseudomonadati</taxon>
        <taxon>Pseudomonadota</taxon>
        <taxon>Gammaproteobacteria</taxon>
        <taxon>Enterobacterales</taxon>
        <taxon>Erwiniaceae</taxon>
        <taxon>Tatumella</taxon>
    </lineage>
</organism>
<name>A0ABW1VUG5_9GAMM</name>
<dbReference type="Proteomes" id="UP001596230">
    <property type="component" value="Unassembled WGS sequence"/>
</dbReference>
<protein>
    <submittedName>
        <fullName evidence="5">GntR family transcriptional regulator</fullName>
    </submittedName>
</protein>
<dbReference type="InterPro" id="IPR008920">
    <property type="entry name" value="TF_FadR/GntR_C"/>
</dbReference>
<gene>
    <name evidence="5" type="ORF">ACFP9W_04500</name>
</gene>
<dbReference type="Gene3D" id="1.10.10.10">
    <property type="entry name" value="Winged helix-like DNA-binding domain superfamily/Winged helix DNA-binding domain"/>
    <property type="match status" value="1"/>
</dbReference>
<dbReference type="InterPro" id="IPR036390">
    <property type="entry name" value="WH_DNA-bd_sf"/>
</dbReference>
<dbReference type="PROSITE" id="PS50949">
    <property type="entry name" value="HTH_GNTR"/>
    <property type="match status" value="1"/>
</dbReference>
<evidence type="ECO:0000256" key="3">
    <source>
        <dbReference type="ARBA" id="ARBA00023163"/>
    </source>
</evidence>
<evidence type="ECO:0000259" key="4">
    <source>
        <dbReference type="PROSITE" id="PS50949"/>
    </source>
</evidence>
<dbReference type="InterPro" id="IPR000524">
    <property type="entry name" value="Tscrpt_reg_HTH_GntR"/>
</dbReference>
<dbReference type="PANTHER" id="PTHR43537">
    <property type="entry name" value="TRANSCRIPTIONAL REGULATOR, GNTR FAMILY"/>
    <property type="match status" value="1"/>
</dbReference>
<reference evidence="6" key="1">
    <citation type="journal article" date="2019" name="Int. J. Syst. Evol. Microbiol.">
        <title>The Global Catalogue of Microorganisms (GCM) 10K type strain sequencing project: providing services to taxonomists for standard genome sequencing and annotation.</title>
        <authorList>
            <consortium name="The Broad Institute Genomics Platform"/>
            <consortium name="The Broad Institute Genome Sequencing Center for Infectious Disease"/>
            <person name="Wu L."/>
            <person name="Ma J."/>
        </authorList>
    </citation>
    <scope>NUCLEOTIDE SEQUENCE [LARGE SCALE GENOMIC DNA]</scope>
    <source>
        <strain evidence="6">CGMCC 1.18518</strain>
    </source>
</reference>
<accession>A0ABW1VUG5</accession>
<evidence type="ECO:0000313" key="5">
    <source>
        <dbReference type="EMBL" id="MFC6377354.1"/>
    </source>
</evidence>
<dbReference type="Pfam" id="PF00392">
    <property type="entry name" value="GntR"/>
    <property type="match status" value="1"/>
</dbReference>
<dbReference type="InterPro" id="IPR011711">
    <property type="entry name" value="GntR_C"/>
</dbReference>
<dbReference type="PRINTS" id="PR00035">
    <property type="entry name" value="HTHGNTR"/>
</dbReference>